<feature type="region of interest" description="Disordered" evidence="1">
    <location>
        <begin position="49"/>
        <end position="79"/>
    </location>
</feature>
<evidence type="ECO:0000313" key="2">
    <source>
        <dbReference type="EMBL" id="GBM63020.1"/>
    </source>
</evidence>
<protein>
    <submittedName>
        <fullName evidence="2">Uncharacterized protein</fullName>
    </submittedName>
</protein>
<feature type="region of interest" description="Disordered" evidence="1">
    <location>
        <begin position="1"/>
        <end position="29"/>
    </location>
</feature>
<proteinExistence type="predicted"/>
<reference evidence="2 3" key="1">
    <citation type="journal article" date="2019" name="Sci. Rep.">
        <title>Orb-weaving spider Araneus ventricosus genome elucidates the spidroin gene catalogue.</title>
        <authorList>
            <person name="Kono N."/>
            <person name="Nakamura H."/>
            <person name="Ohtoshi R."/>
            <person name="Moran D.A.P."/>
            <person name="Shinohara A."/>
            <person name="Yoshida Y."/>
            <person name="Fujiwara M."/>
            <person name="Mori M."/>
            <person name="Tomita M."/>
            <person name="Arakawa K."/>
        </authorList>
    </citation>
    <scope>NUCLEOTIDE SEQUENCE [LARGE SCALE GENOMIC DNA]</scope>
</reference>
<feature type="compositionally biased region" description="Basic and acidic residues" evidence="1">
    <location>
        <begin position="9"/>
        <end position="18"/>
    </location>
</feature>
<organism evidence="2 3">
    <name type="scientific">Araneus ventricosus</name>
    <name type="common">Orbweaver spider</name>
    <name type="synonym">Epeira ventricosa</name>
    <dbReference type="NCBI Taxonomy" id="182803"/>
    <lineage>
        <taxon>Eukaryota</taxon>
        <taxon>Metazoa</taxon>
        <taxon>Ecdysozoa</taxon>
        <taxon>Arthropoda</taxon>
        <taxon>Chelicerata</taxon>
        <taxon>Arachnida</taxon>
        <taxon>Araneae</taxon>
        <taxon>Araneomorphae</taxon>
        <taxon>Entelegynae</taxon>
        <taxon>Araneoidea</taxon>
        <taxon>Araneidae</taxon>
        <taxon>Araneus</taxon>
    </lineage>
</organism>
<gene>
    <name evidence="2" type="ORF">AVEN_143450_1</name>
</gene>
<comment type="caution">
    <text evidence="2">The sequence shown here is derived from an EMBL/GenBank/DDBJ whole genome shotgun (WGS) entry which is preliminary data.</text>
</comment>
<sequence length="79" mass="8880">MESSIGESVKQEIHDKTVPRKWGGSTPHHSNFQPIHLYGSFTEVPCEPLNRPFRSPRTSAPIPPSTFKMESPARFCKGD</sequence>
<dbReference type="Proteomes" id="UP000499080">
    <property type="component" value="Unassembled WGS sequence"/>
</dbReference>
<keyword evidence="3" id="KW-1185">Reference proteome</keyword>
<dbReference type="AlphaFoldDB" id="A0A4Y2HCK3"/>
<name>A0A4Y2HCK3_ARAVE</name>
<evidence type="ECO:0000256" key="1">
    <source>
        <dbReference type="SAM" id="MobiDB-lite"/>
    </source>
</evidence>
<evidence type="ECO:0000313" key="3">
    <source>
        <dbReference type="Proteomes" id="UP000499080"/>
    </source>
</evidence>
<accession>A0A4Y2HCK3</accession>
<dbReference type="EMBL" id="BGPR01001847">
    <property type="protein sequence ID" value="GBM63020.1"/>
    <property type="molecule type" value="Genomic_DNA"/>
</dbReference>